<dbReference type="InterPro" id="IPR050276">
    <property type="entry name" value="MshD_Acetyltransferase"/>
</dbReference>
<evidence type="ECO:0000313" key="3">
    <source>
        <dbReference type="Proteomes" id="UP000263486"/>
    </source>
</evidence>
<organism evidence="2 3">
    <name type="scientific">Psychrilyobacter piezotolerans</name>
    <dbReference type="NCBI Taxonomy" id="2293438"/>
    <lineage>
        <taxon>Bacteria</taxon>
        <taxon>Fusobacteriati</taxon>
        <taxon>Fusobacteriota</taxon>
        <taxon>Fusobacteriia</taxon>
        <taxon>Fusobacteriales</taxon>
        <taxon>Fusobacteriaceae</taxon>
        <taxon>Psychrilyobacter</taxon>
    </lineage>
</organism>
<feature type="domain" description="N-acetyltransferase" evidence="1">
    <location>
        <begin position="1"/>
        <end position="164"/>
    </location>
</feature>
<dbReference type="PANTHER" id="PTHR43617">
    <property type="entry name" value="L-AMINO ACID N-ACETYLTRANSFERASE"/>
    <property type="match status" value="1"/>
</dbReference>
<accession>A0ABX9KET3</accession>
<sequence length="164" mass="18599">MNIRKGRIDDVDKVYRLYKKVSQTEGGIARFEDEVTEEYVEGFVKNALDDGVFIVAEKDGDIVGEIHGYKIGIRVFDHVLSNITIVVSPDFCGEGIGKKIFLKLIEEGKKIEGVSRMELIARESNKKALKFYESLGFEIEGKMRQRIKNSKGEFEADILMGIIF</sequence>
<dbReference type="Proteomes" id="UP000263486">
    <property type="component" value="Unassembled WGS sequence"/>
</dbReference>
<gene>
    <name evidence="2" type="ORF">DYH56_12090</name>
</gene>
<proteinExistence type="predicted"/>
<dbReference type="EMBL" id="QUAJ01000023">
    <property type="protein sequence ID" value="REI40180.1"/>
    <property type="molecule type" value="Genomic_DNA"/>
</dbReference>
<comment type="caution">
    <text evidence="2">The sequence shown here is derived from an EMBL/GenBank/DDBJ whole genome shotgun (WGS) entry which is preliminary data.</text>
</comment>
<dbReference type="RefSeq" id="WP_114643128.1">
    <property type="nucleotide sequence ID" value="NZ_JAACIO010000023.1"/>
</dbReference>
<keyword evidence="3" id="KW-1185">Reference proteome</keyword>
<reference evidence="2 3" key="1">
    <citation type="submission" date="2018-08" db="EMBL/GenBank/DDBJ databases">
        <title>Draft genome sequence of Psychrilyobacter sp. strain SD5 isolated from Black Sea water.</title>
        <authorList>
            <person name="Yadav S."/>
            <person name="Villanueva L."/>
            <person name="Damste J.S.S."/>
        </authorList>
    </citation>
    <scope>NUCLEOTIDE SEQUENCE [LARGE SCALE GENOMIC DNA]</scope>
    <source>
        <strain evidence="2 3">SD5</strain>
    </source>
</reference>
<dbReference type="PROSITE" id="PS51186">
    <property type="entry name" value="GNAT"/>
    <property type="match status" value="1"/>
</dbReference>
<dbReference type="InterPro" id="IPR016181">
    <property type="entry name" value="Acyl_CoA_acyltransferase"/>
</dbReference>
<evidence type="ECO:0000313" key="2">
    <source>
        <dbReference type="EMBL" id="REI40180.1"/>
    </source>
</evidence>
<name>A0ABX9KET3_9FUSO</name>
<evidence type="ECO:0000259" key="1">
    <source>
        <dbReference type="PROSITE" id="PS51186"/>
    </source>
</evidence>
<dbReference type="InterPro" id="IPR000182">
    <property type="entry name" value="GNAT_dom"/>
</dbReference>
<dbReference type="Pfam" id="PF00583">
    <property type="entry name" value="Acetyltransf_1"/>
    <property type="match status" value="1"/>
</dbReference>
<dbReference type="Gene3D" id="3.40.630.30">
    <property type="match status" value="1"/>
</dbReference>
<dbReference type="SUPFAM" id="SSF55729">
    <property type="entry name" value="Acyl-CoA N-acyltransferases (Nat)"/>
    <property type="match status" value="1"/>
</dbReference>
<protein>
    <submittedName>
        <fullName evidence="2">GNAT family N-acetyltransferase</fullName>
    </submittedName>
</protein>
<dbReference type="CDD" id="cd04301">
    <property type="entry name" value="NAT_SF"/>
    <property type="match status" value="1"/>
</dbReference>